<dbReference type="KEGG" id="nev:NTE_00029"/>
<evidence type="ECO:0000313" key="1">
    <source>
        <dbReference type="EMBL" id="AIF82113.1"/>
    </source>
</evidence>
<dbReference type="EMBL" id="CP007174">
    <property type="protein sequence ID" value="AIF82113.1"/>
    <property type="molecule type" value="Genomic_DNA"/>
</dbReference>
<sequence length="238" mass="26216">MAVFLLVVLLVASLFACMTPLVIAWAADSGYPYMMEGRGKITTEFEGHKESSIVNATDYYYIYTEFSNPAEQPKDLVRVFYVVNVIDSYGYPQYVDANNYGNRTVAGHASSGYALLWNPLVPGNYTIKTFLVSSYDAPQALSSVATFHVNVDEKVDTLGEGESNNRLRVESINKADNSVTIAYDYCDEIIPYMHSTKAALHSGEHVSINSVDAYLADIRGGNATFRFVSNGGSDFCLL</sequence>
<protein>
    <submittedName>
        <fullName evidence="1">Uncharacterized protein</fullName>
    </submittedName>
</protein>
<organism evidence="1 2">
    <name type="scientific">Candidatus Nitrososphaera evergladensis SR1</name>
    <dbReference type="NCBI Taxonomy" id="1459636"/>
    <lineage>
        <taxon>Archaea</taxon>
        <taxon>Nitrososphaerota</taxon>
        <taxon>Nitrososphaeria</taxon>
        <taxon>Nitrososphaerales</taxon>
        <taxon>Nitrososphaeraceae</taxon>
        <taxon>Nitrososphaera</taxon>
    </lineage>
</organism>
<dbReference type="AlphaFoldDB" id="A0A075MLG7"/>
<evidence type="ECO:0000313" key="2">
    <source>
        <dbReference type="Proteomes" id="UP000028194"/>
    </source>
</evidence>
<proteinExistence type="predicted"/>
<keyword evidence="2" id="KW-1185">Reference proteome</keyword>
<dbReference type="Proteomes" id="UP000028194">
    <property type="component" value="Chromosome"/>
</dbReference>
<accession>A0A075MLG7</accession>
<reference evidence="1 2" key="1">
    <citation type="journal article" date="2014" name="PLoS ONE">
        <title>Genome Sequence of Candidatus Nitrososphaera evergladensis from Group I.1b Enriched from Everglades Soil Reveals Novel Genomic Features of the Ammonia-Oxidizing Archaea.</title>
        <authorList>
            <person name="Zhalnina K.V."/>
            <person name="Dias R."/>
            <person name="Leonard M.T."/>
            <person name="Dorr de Quadros P."/>
            <person name="Camargo F.A."/>
            <person name="Drew J.C."/>
            <person name="Farmerie W.G."/>
            <person name="Daroub S.H."/>
            <person name="Triplett E.W."/>
        </authorList>
    </citation>
    <scope>NUCLEOTIDE SEQUENCE [LARGE SCALE GENOMIC DNA]</scope>
    <source>
        <strain evidence="1 2">SR1</strain>
    </source>
</reference>
<gene>
    <name evidence="1" type="ORF">NTE_00029</name>
</gene>
<name>A0A075MLG7_9ARCH</name>
<dbReference type="HOGENOM" id="CLU_1163761_0_0_2"/>